<dbReference type="InterPro" id="IPR028045">
    <property type="entry name" value="HROB"/>
</dbReference>
<dbReference type="PANTHER" id="PTHR14523:SF1">
    <property type="entry name" value="HOMOLOGOUS RECOMBINATION OB-FOLD PROTEIN"/>
    <property type="match status" value="1"/>
</dbReference>
<dbReference type="GO" id="GO:0000725">
    <property type="term" value="P:recombinational repair"/>
    <property type="evidence" value="ECO:0007669"/>
    <property type="project" value="InterPro"/>
</dbReference>
<dbReference type="PANTHER" id="PTHR14523">
    <property type="entry name" value="UNCHARACTERIZED PROTEIN C17ORF53 HOMOLOG"/>
    <property type="match status" value="1"/>
</dbReference>
<keyword evidence="2" id="KW-0732">Signal</keyword>
<evidence type="ECO:0000256" key="1">
    <source>
        <dbReference type="SAM" id="MobiDB-lite"/>
    </source>
</evidence>
<feature type="region of interest" description="Disordered" evidence="1">
    <location>
        <begin position="339"/>
        <end position="358"/>
    </location>
</feature>
<organism evidence="4">
    <name type="scientific">Mesocestoides corti</name>
    <name type="common">Flatworm</name>
    <dbReference type="NCBI Taxonomy" id="53468"/>
    <lineage>
        <taxon>Eukaryota</taxon>
        <taxon>Metazoa</taxon>
        <taxon>Spiralia</taxon>
        <taxon>Lophotrochozoa</taxon>
        <taxon>Platyhelminthes</taxon>
        <taxon>Cestoda</taxon>
        <taxon>Eucestoda</taxon>
        <taxon>Cyclophyllidea</taxon>
        <taxon>Mesocestoididae</taxon>
        <taxon>Mesocestoides</taxon>
    </lineage>
</organism>
<evidence type="ECO:0000256" key="2">
    <source>
        <dbReference type="SAM" id="SignalP"/>
    </source>
</evidence>
<feature type="compositionally biased region" description="Polar residues" evidence="1">
    <location>
        <begin position="339"/>
        <end position="352"/>
    </location>
</feature>
<protein>
    <submittedName>
        <fullName evidence="4">GRAM domain-containing protein</fullName>
    </submittedName>
</protein>
<feature type="compositionally biased region" description="Low complexity" evidence="1">
    <location>
        <begin position="310"/>
        <end position="328"/>
    </location>
</feature>
<sequence length="396" mass="42919">MPFFIIVLLISKAYVPPMSPNTIPSGSVKNTDGNEQKVVNKRYSLPGPLGMLPKCGPQLTAEHSNRSSTDSGFSLETDVIWHRVVSLCGSEVWKIISKYTVENILKNPEKEFPRGKIPVMCAVIEKMDVVLPITKAVLRDNTGTIGCSIDKSVILKYGRFLCSGVVVILKQVSLFSLNHKTFYLNVTRSNIVRIVLEEVSTDPNSAGSQIPEVVVCSPSTSSCDPPLSVDELKTIVAECLVPPSPPPLPSQPVFVHSNSLCSPPFTSRSLPIKPNRRTPAQLKPVLSELTSESESTSTQRDQNWRLTGGRSTASAAKPATPSRSRSGLRALLRSNSIVTDSPRSVSGPQLSPSLLVEGKKTEVGCTDKENEPLEAKSAVLDLLEDDMDDLLASVMD</sequence>
<dbReference type="AlphaFoldDB" id="A0A5K3EMW6"/>
<accession>A0A5K3EMW6</accession>
<evidence type="ECO:0000313" key="4">
    <source>
        <dbReference type="WBParaSite" id="MCU_001401-RB"/>
    </source>
</evidence>
<feature type="signal peptide" evidence="2">
    <location>
        <begin position="1"/>
        <end position="20"/>
    </location>
</feature>
<feature type="compositionally biased region" description="Low complexity" evidence="1">
    <location>
        <begin position="286"/>
        <end position="298"/>
    </location>
</feature>
<feature type="chain" id="PRO_5024407604" evidence="2">
    <location>
        <begin position="21"/>
        <end position="396"/>
    </location>
</feature>
<proteinExistence type="predicted"/>
<feature type="domain" description="Homologous recombination OB-fold protein OB-fold" evidence="3">
    <location>
        <begin position="116"/>
        <end position="197"/>
    </location>
</feature>
<reference evidence="4" key="1">
    <citation type="submission" date="2019-11" db="UniProtKB">
        <authorList>
            <consortium name="WormBaseParasite"/>
        </authorList>
    </citation>
    <scope>IDENTIFICATION</scope>
</reference>
<dbReference type="Pfam" id="PF15072">
    <property type="entry name" value="HROB"/>
    <property type="match status" value="1"/>
</dbReference>
<dbReference type="InterPro" id="IPR058570">
    <property type="entry name" value="HROB_OB"/>
</dbReference>
<evidence type="ECO:0000259" key="3">
    <source>
        <dbReference type="Pfam" id="PF15072"/>
    </source>
</evidence>
<dbReference type="WBParaSite" id="MCU_001401-RB">
    <property type="protein sequence ID" value="MCU_001401-RB"/>
    <property type="gene ID" value="MCU_001401"/>
</dbReference>
<name>A0A5K3EMW6_MESCO</name>
<feature type="region of interest" description="Disordered" evidence="1">
    <location>
        <begin position="286"/>
        <end position="328"/>
    </location>
</feature>